<keyword evidence="1" id="KW-0812">Transmembrane</keyword>
<keyword evidence="1" id="KW-0472">Membrane</keyword>
<name>A0A2C8AQW4_9ACTN</name>
<keyword evidence="1" id="KW-1133">Transmembrane helix</keyword>
<evidence type="ECO:0000313" key="2">
    <source>
        <dbReference type="EMBL" id="SCQ82054.1"/>
    </source>
</evidence>
<evidence type="ECO:0000313" key="3">
    <source>
        <dbReference type="Proteomes" id="UP000250080"/>
    </source>
</evidence>
<sequence length="145" mass="14446">MFSIALAVGATLGAVTVFVSVFVSLRATPAARPDLDSWTGAANVAAVAAIVGAIVGLIVAAASWSVAALVLVLVARRWRAPAVRVAAVALGSAAGAALVLWFFATRPGVMLDAGAFAALAVVAAALAVVALLVSERRVRSLSPQS</sequence>
<proteinExistence type="predicted"/>
<evidence type="ECO:0008006" key="4">
    <source>
        <dbReference type="Google" id="ProtNLM"/>
    </source>
</evidence>
<accession>A0A2C8AQW4</accession>
<feature type="transmembrane region" description="Helical" evidence="1">
    <location>
        <begin position="43"/>
        <end position="75"/>
    </location>
</feature>
<organism evidence="2 3">
    <name type="scientific">Propionibacterium freudenreichii</name>
    <dbReference type="NCBI Taxonomy" id="1744"/>
    <lineage>
        <taxon>Bacteria</taxon>
        <taxon>Bacillati</taxon>
        <taxon>Actinomycetota</taxon>
        <taxon>Actinomycetes</taxon>
        <taxon>Propionibacteriales</taxon>
        <taxon>Propionibacteriaceae</taxon>
        <taxon>Propionibacterium</taxon>
    </lineage>
</organism>
<feature type="transmembrane region" description="Helical" evidence="1">
    <location>
        <begin position="82"/>
        <end position="103"/>
    </location>
</feature>
<dbReference type="AlphaFoldDB" id="A0A2C8AQW4"/>
<reference evidence="2 3" key="1">
    <citation type="submission" date="2016-09" db="EMBL/GenBank/DDBJ databases">
        <authorList>
            <person name="Laine KS P."/>
        </authorList>
    </citation>
    <scope>NUCLEOTIDE SEQUENCE [LARGE SCALE GENOMIC DNA]</scope>
    <source>
        <strain evidence="2">PFRJS-23</strain>
    </source>
</reference>
<feature type="transmembrane region" description="Helical" evidence="1">
    <location>
        <begin position="115"/>
        <end position="133"/>
    </location>
</feature>
<protein>
    <recommendedName>
        <fullName evidence="4">Transmembrane protein</fullName>
    </recommendedName>
</protein>
<gene>
    <name evidence="2" type="ORF">PFR_JS23_2107</name>
</gene>
<dbReference type="EMBL" id="LT618793">
    <property type="protein sequence ID" value="SCQ82054.1"/>
    <property type="molecule type" value="Genomic_DNA"/>
</dbReference>
<evidence type="ECO:0000256" key="1">
    <source>
        <dbReference type="SAM" id="Phobius"/>
    </source>
</evidence>
<dbReference type="Proteomes" id="UP000250080">
    <property type="component" value="Chromosome I"/>
</dbReference>